<dbReference type="InterPro" id="IPR027417">
    <property type="entry name" value="P-loop_NTPase"/>
</dbReference>
<keyword evidence="4 5" id="KW-0418">Kinase</keyword>
<dbReference type="PROSITE" id="PS00113">
    <property type="entry name" value="ADENYLATE_KINASE"/>
    <property type="match status" value="1"/>
</dbReference>
<comment type="caution">
    <text evidence="5">Lacks conserved residue(s) required for the propagation of feature annotation.</text>
</comment>
<comment type="domain">
    <text evidence="5">Consists of three domains, a large central CORE domain and two small peripheral domains, NMPbind and LID, which undergo movements during catalysis. The LID domain closes over the site of phosphoryl transfer upon ATP binding. Assembling and dissambling the active center during each catalytic cycle provides an effective means to prevent ATP hydrolysis.</text>
</comment>
<feature type="binding site" evidence="5">
    <location>
        <position position="150"/>
    </location>
    <ligand>
        <name>AMP</name>
        <dbReference type="ChEBI" id="CHEBI:456215"/>
    </ligand>
</feature>
<organism evidence="8 9">
    <name type="scientific">Parvularcula lutaonensis</name>
    <dbReference type="NCBI Taxonomy" id="491923"/>
    <lineage>
        <taxon>Bacteria</taxon>
        <taxon>Pseudomonadati</taxon>
        <taxon>Pseudomonadota</taxon>
        <taxon>Alphaproteobacteria</taxon>
        <taxon>Parvularculales</taxon>
        <taxon>Parvularculaceae</taxon>
        <taxon>Parvularcula</taxon>
    </lineage>
</organism>
<comment type="catalytic activity">
    <reaction evidence="5 7">
        <text>AMP + ATP = 2 ADP</text>
        <dbReference type="Rhea" id="RHEA:12973"/>
        <dbReference type="ChEBI" id="CHEBI:30616"/>
        <dbReference type="ChEBI" id="CHEBI:456215"/>
        <dbReference type="ChEBI" id="CHEBI:456216"/>
        <dbReference type="EC" id="2.7.4.3"/>
    </reaction>
</comment>
<keyword evidence="9" id="KW-1185">Reference proteome</keyword>
<dbReference type="PRINTS" id="PR00094">
    <property type="entry name" value="ADENYLTKNASE"/>
</dbReference>
<feature type="binding site" evidence="5">
    <location>
        <begin position="85"/>
        <end position="88"/>
    </location>
    <ligand>
        <name>AMP</name>
        <dbReference type="ChEBI" id="CHEBI:456215"/>
    </ligand>
</feature>
<keyword evidence="1 5" id="KW-0808">Transferase</keyword>
<feature type="binding site" evidence="5">
    <location>
        <begin position="10"/>
        <end position="15"/>
    </location>
    <ligand>
        <name>ATP</name>
        <dbReference type="ChEBI" id="CHEBI:30616"/>
    </ligand>
</feature>
<feature type="binding site" evidence="5">
    <location>
        <position position="36"/>
    </location>
    <ligand>
        <name>AMP</name>
        <dbReference type="ChEBI" id="CHEBI:456215"/>
    </ligand>
</feature>
<sequence>MIVIFLGPPGAGKGTQAKMIAARRGIPQLSTGDMLRAAIAAGTELGKKCQSIMAAGDLVSDEIVTGIISERIDMDDCKSGFLLDGFPRTVRQAELLEEILEEKGRQVDVVLELRVDDEELVNRLKSRVEETKAAGGEVREDDNEETFRKRLSIYNEQTAPLIPFYEKRGLVKVIDGMKPIDEVTAEIEAALDSVEPGRNHA</sequence>
<dbReference type="Gene3D" id="3.40.50.300">
    <property type="entry name" value="P-loop containing nucleotide triphosphate hydrolases"/>
    <property type="match status" value="1"/>
</dbReference>
<dbReference type="NCBIfam" id="TIGR01351">
    <property type="entry name" value="adk"/>
    <property type="match status" value="1"/>
</dbReference>
<comment type="pathway">
    <text evidence="5">Purine metabolism; AMP biosynthesis via salvage pathway; AMP from ADP: step 1/1.</text>
</comment>
<dbReference type="GO" id="GO:0004017">
    <property type="term" value="F:AMP kinase activity"/>
    <property type="evidence" value="ECO:0007669"/>
    <property type="project" value="UniProtKB-EC"/>
</dbReference>
<comment type="subunit">
    <text evidence="5 7">Monomer.</text>
</comment>
<comment type="function">
    <text evidence="5">Catalyzes the reversible transfer of the terminal phosphate group between ATP and AMP. Plays an important role in cellular energy homeostasis and in adenine nucleotide metabolism.</text>
</comment>
<evidence type="ECO:0000256" key="1">
    <source>
        <dbReference type="ARBA" id="ARBA00022679"/>
    </source>
</evidence>
<dbReference type="InterPro" id="IPR033690">
    <property type="entry name" value="Adenylat_kinase_CS"/>
</dbReference>
<evidence type="ECO:0000256" key="5">
    <source>
        <dbReference type="HAMAP-Rule" id="MF_00235"/>
    </source>
</evidence>
<dbReference type="CDD" id="cd01428">
    <property type="entry name" value="ADK"/>
    <property type="match status" value="1"/>
</dbReference>
<keyword evidence="5" id="KW-0963">Cytoplasm</keyword>
<comment type="caution">
    <text evidence="8">The sequence shown here is derived from an EMBL/GenBank/DDBJ whole genome shotgun (WGS) entry which is preliminary data.</text>
</comment>
<dbReference type="HAMAP" id="MF_00235">
    <property type="entry name" value="Adenylate_kinase_Adk"/>
    <property type="match status" value="1"/>
</dbReference>
<feature type="binding site" evidence="5">
    <location>
        <position position="31"/>
    </location>
    <ligand>
        <name>AMP</name>
        <dbReference type="ChEBI" id="CHEBI:456215"/>
    </ligand>
</feature>
<dbReference type="InterPro" id="IPR000850">
    <property type="entry name" value="Adenylat/UMP-CMP_kin"/>
</dbReference>
<evidence type="ECO:0000256" key="4">
    <source>
        <dbReference type="ARBA" id="ARBA00022777"/>
    </source>
</evidence>
<evidence type="ECO:0000256" key="7">
    <source>
        <dbReference type="RuleBase" id="RU003331"/>
    </source>
</evidence>
<dbReference type="EMBL" id="JBHRVA010000002">
    <property type="protein sequence ID" value="MFC3302806.1"/>
    <property type="molecule type" value="Genomic_DNA"/>
</dbReference>
<dbReference type="EC" id="2.7.4.3" evidence="5 7"/>
<evidence type="ECO:0000313" key="9">
    <source>
        <dbReference type="Proteomes" id="UP001595607"/>
    </source>
</evidence>
<reference evidence="9" key="1">
    <citation type="journal article" date="2019" name="Int. J. Syst. Evol. Microbiol.">
        <title>The Global Catalogue of Microorganisms (GCM) 10K type strain sequencing project: providing services to taxonomists for standard genome sequencing and annotation.</title>
        <authorList>
            <consortium name="The Broad Institute Genomics Platform"/>
            <consortium name="The Broad Institute Genome Sequencing Center for Infectious Disease"/>
            <person name="Wu L."/>
            <person name="Ma J."/>
        </authorList>
    </citation>
    <scope>NUCLEOTIDE SEQUENCE [LARGE SCALE GENOMIC DNA]</scope>
    <source>
        <strain evidence="9">KCTC 22245</strain>
    </source>
</reference>
<gene>
    <name evidence="5" type="primary">adk</name>
    <name evidence="8" type="ORF">ACFONP_08685</name>
</gene>
<evidence type="ECO:0000256" key="6">
    <source>
        <dbReference type="RuleBase" id="RU003330"/>
    </source>
</evidence>
<keyword evidence="3 5" id="KW-0547">Nucleotide-binding</keyword>
<dbReference type="Proteomes" id="UP001595607">
    <property type="component" value="Unassembled WGS sequence"/>
</dbReference>
<dbReference type="NCBIfam" id="NF001381">
    <property type="entry name" value="PRK00279.1-3"/>
    <property type="match status" value="1"/>
</dbReference>
<protein>
    <recommendedName>
        <fullName evidence="5 7">Adenylate kinase</fullName>
        <shortName evidence="5">AK</shortName>
        <ecNumber evidence="5 7">2.7.4.3</ecNumber>
    </recommendedName>
    <alternativeName>
        <fullName evidence="5">ATP-AMP transphosphorylase</fullName>
    </alternativeName>
    <alternativeName>
        <fullName evidence="5">ATP:AMP phosphotransferase</fullName>
    </alternativeName>
    <alternativeName>
        <fullName evidence="5">Adenylate monophosphate kinase</fullName>
    </alternativeName>
</protein>
<evidence type="ECO:0000256" key="3">
    <source>
        <dbReference type="ARBA" id="ARBA00022741"/>
    </source>
</evidence>
<name>A0ABV7MBJ3_9PROT</name>
<dbReference type="NCBIfam" id="NF011101">
    <property type="entry name" value="PRK14528.1"/>
    <property type="match status" value="1"/>
</dbReference>
<feature type="region of interest" description="NMP" evidence="5">
    <location>
        <begin position="30"/>
        <end position="59"/>
    </location>
</feature>
<comment type="similarity">
    <text evidence="5 6">Belongs to the adenylate kinase family.</text>
</comment>
<dbReference type="PANTHER" id="PTHR23359">
    <property type="entry name" value="NUCLEOTIDE KINASE"/>
    <property type="match status" value="1"/>
</dbReference>
<feature type="binding site" evidence="5">
    <location>
        <position position="127"/>
    </location>
    <ligand>
        <name>ATP</name>
        <dbReference type="ChEBI" id="CHEBI:30616"/>
    </ligand>
</feature>
<dbReference type="SUPFAM" id="SSF52540">
    <property type="entry name" value="P-loop containing nucleoside triphosphate hydrolases"/>
    <property type="match status" value="1"/>
</dbReference>
<feature type="binding site" evidence="5">
    <location>
        <begin position="57"/>
        <end position="59"/>
    </location>
    <ligand>
        <name>AMP</name>
        <dbReference type="ChEBI" id="CHEBI:456215"/>
    </ligand>
</feature>
<keyword evidence="5 7" id="KW-0067">ATP-binding</keyword>
<feature type="binding site" evidence="5">
    <location>
        <position position="92"/>
    </location>
    <ligand>
        <name>AMP</name>
        <dbReference type="ChEBI" id="CHEBI:456215"/>
    </ligand>
</feature>
<evidence type="ECO:0000313" key="8">
    <source>
        <dbReference type="EMBL" id="MFC3302806.1"/>
    </source>
</evidence>
<accession>A0ABV7MBJ3</accession>
<proteinExistence type="inferred from homology"/>
<comment type="subcellular location">
    <subcellularLocation>
        <location evidence="5 7">Cytoplasm</location>
    </subcellularLocation>
</comment>
<dbReference type="NCBIfam" id="NF011105">
    <property type="entry name" value="PRK14532.1"/>
    <property type="match status" value="1"/>
</dbReference>
<dbReference type="RefSeq" id="WP_189571638.1">
    <property type="nucleotide sequence ID" value="NZ_BMXU01000001.1"/>
</dbReference>
<evidence type="ECO:0000256" key="2">
    <source>
        <dbReference type="ARBA" id="ARBA00022727"/>
    </source>
</evidence>
<dbReference type="NCBIfam" id="NF011104">
    <property type="entry name" value="PRK14531.1"/>
    <property type="match status" value="1"/>
</dbReference>
<keyword evidence="2 5" id="KW-0545">Nucleotide biosynthesis</keyword>
<dbReference type="Pfam" id="PF00406">
    <property type="entry name" value="ADK"/>
    <property type="match status" value="1"/>
</dbReference>
<feature type="binding site" evidence="5">
    <location>
        <position position="139"/>
    </location>
    <ligand>
        <name>AMP</name>
        <dbReference type="ChEBI" id="CHEBI:456215"/>
    </ligand>
</feature>
<dbReference type="InterPro" id="IPR006259">
    <property type="entry name" value="Adenyl_kin_sub"/>
</dbReference>
<feature type="binding site" evidence="5">
    <location>
        <position position="178"/>
    </location>
    <ligand>
        <name>ATP</name>
        <dbReference type="ChEBI" id="CHEBI:30616"/>
    </ligand>
</feature>
<dbReference type="NCBIfam" id="NF011100">
    <property type="entry name" value="PRK14527.1"/>
    <property type="match status" value="1"/>
</dbReference>